<organism evidence="4 5">
    <name type="scientific">Vagococcus hydrophili</name>
    <dbReference type="NCBI Taxonomy" id="2714947"/>
    <lineage>
        <taxon>Bacteria</taxon>
        <taxon>Bacillati</taxon>
        <taxon>Bacillota</taxon>
        <taxon>Bacilli</taxon>
        <taxon>Lactobacillales</taxon>
        <taxon>Enterococcaceae</taxon>
        <taxon>Vagococcus</taxon>
    </lineage>
</organism>
<feature type="domain" description="Glycosyl hydrolase family 13 catalytic" evidence="3">
    <location>
        <begin position="142"/>
        <end position="526"/>
    </location>
</feature>
<dbReference type="GO" id="GO:0005975">
    <property type="term" value="P:carbohydrate metabolic process"/>
    <property type="evidence" value="ECO:0007669"/>
    <property type="project" value="InterPro"/>
</dbReference>
<dbReference type="AlphaFoldDB" id="A0A6G8AWB0"/>
<dbReference type="SMART" id="SM00642">
    <property type="entry name" value="Aamy"/>
    <property type="match status" value="1"/>
</dbReference>
<keyword evidence="1 4" id="KW-0378">Hydrolase</keyword>
<accession>A0A6G8AWB0</accession>
<dbReference type="RefSeq" id="WP_166035310.1">
    <property type="nucleotide sequence ID" value="NZ_CP049887.1"/>
</dbReference>
<evidence type="ECO:0000313" key="5">
    <source>
        <dbReference type="Proteomes" id="UP000501747"/>
    </source>
</evidence>
<dbReference type="SUPFAM" id="SSF51445">
    <property type="entry name" value="(Trans)glycosidases"/>
    <property type="match status" value="1"/>
</dbReference>
<dbReference type="PANTHER" id="PTHR10357:SF210">
    <property type="entry name" value="MALTODEXTRIN GLUCOSIDASE"/>
    <property type="match status" value="1"/>
</dbReference>
<sequence>MDIQYNSWLTTFKQPFGAVKKGKTIDFTLFVDSFEEIQSVSLVVKKQQERIEIDELPMILFEENKYKCHYQVTKGSGLYLYCFKIKAVNQEGHAFHLFYGQSEFGGEGCQYITEADVSWYQLTCYSEEDNAPEWYQKACFYQIFPDRLFNGNPSKQINSPKKNTMIYGDESDLPFYIKDETGDIKRWDFYGGNLAGIKNKIPYFKELGITALYLNPIFEANSNHRYDTNDYFNIDPVLGTKEEFKELVETLHENNIKIILDGVFSHVGRNSRYFNYSGEYGEHLGAYQNPESKYFSWFNFFNYPDEYKSWWGIADLPQINKHETSFQEFIYGGGKSVLSYWSTYDIDGWRLDVADELPNFFLKGIRERINAYENQVLIGEVWEDASNKVAYGESKEYASHPVLHGVMNYPVRDQILALVNEQKPIVDVVKEMVTIKENYPRYFYYNALNNIGTHDTARIYTECGESYQKVALAFALLFMMPGVPCVYYGDEVGLAGEEDPDNRRFYPWKSPNTTLKKVVQSWTKLRESHLSLTEGEAHFLYNTRNDLFAIYRCVEEEESLCVFNFNDYEKDYLASDWYCDELNQFEVARMLQRFDIPKLNISKQHYLFLVKSKKSK</sequence>
<dbReference type="InterPro" id="IPR006047">
    <property type="entry name" value="GH13_cat_dom"/>
</dbReference>
<proteinExistence type="predicted"/>
<dbReference type="GO" id="GO:0016798">
    <property type="term" value="F:hydrolase activity, acting on glycosyl bonds"/>
    <property type="evidence" value="ECO:0007669"/>
    <property type="project" value="UniProtKB-KW"/>
</dbReference>
<evidence type="ECO:0000259" key="3">
    <source>
        <dbReference type="SMART" id="SM00642"/>
    </source>
</evidence>
<name>A0A6G8AWB0_9ENTE</name>
<dbReference type="InterPro" id="IPR017853">
    <property type="entry name" value="GH"/>
</dbReference>
<reference evidence="4 5" key="1">
    <citation type="submission" date="2020-03" db="EMBL/GenBank/DDBJ databases">
        <title>Vagococcus sp. nov., isolated from beetles.</title>
        <authorList>
            <person name="Hyun D.-W."/>
            <person name="Bae J.-W."/>
        </authorList>
    </citation>
    <scope>NUCLEOTIDE SEQUENCE [LARGE SCALE GENOMIC DNA]</scope>
    <source>
        <strain evidence="4 5">HDW17B</strain>
    </source>
</reference>
<keyword evidence="5" id="KW-1185">Reference proteome</keyword>
<keyword evidence="2" id="KW-0326">Glycosidase</keyword>
<dbReference type="Gene3D" id="3.20.20.80">
    <property type="entry name" value="Glycosidases"/>
    <property type="match status" value="1"/>
</dbReference>
<dbReference type="EMBL" id="CP049887">
    <property type="protein sequence ID" value="QIL49183.1"/>
    <property type="molecule type" value="Genomic_DNA"/>
</dbReference>
<dbReference type="CDD" id="cd11338">
    <property type="entry name" value="AmyAc_CMD"/>
    <property type="match status" value="1"/>
</dbReference>
<dbReference type="InterPro" id="IPR045857">
    <property type="entry name" value="O16G_dom_2"/>
</dbReference>
<evidence type="ECO:0000313" key="4">
    <source>
        <dbReference type="EMBL" id="QIL49183.1"/>
    </source>
</evidence>
<dbReference type="PANTHER" id="PTHR10357">
    <property type="entry name" value="ALPHA-AMYLASE FAMILY MEMBER"/>
    <property type="match status" value="1"/>
</dbReference>
<dbReference type="Proteomes" id="UP000501747">
    <property type="component" value="Chromosome"/>
</dbReference>
<dbReference type="Pfam" id="PF00128">
    <property type="entry name" value="Alpha-amylase"/>
    <property type="match status" value="1"/>
</dbReference>
<gene>
    <name evidence="4" type="ORF">G7082_12135</name>
</gene>
<evidence type="ECO:0000256" key="1">
    <source>
        <dbReference type="ARBA" id="ARBA00022801"/>
    </source>
</evidence>
<dbReference type="Gene3D" id="3.90.400.10">
    <property type="entry name" value="Oligo-1,6-glucosidase, Domain 2"/>
    <property type="match status" value="1"/>
</dbReference>
<evidence type="ECO:0000256" key="2">
    <source>
        <dbReference type="ARBA" id="ARBA00023295"/>
    </source>
</evidence>
<dbReference type="KEGG" id="vhy:G7082_12135"/>
<protein>
    <submittedName>
        <fullName evidence="4">Glycoside hydrolase family 13 protein</fullName>
    </submittedName>
</protein>